<protein>
    <submittedName>
        <fullName evidence="2">Integrase family protein</fullName>
    </submittedName>
</protein>
<name>A0A158L2X5_9BURK</name>
<evidence type="ECO:0000313" key="2">
    <source>
        <dbReference type="EMBL" id="SAL87736.1"/>
    </source>
</evidence>
<dbReference type="GO" id="GO:0003677">
    <property type="term" value="F:DNA binding"/>
    <property type="evidence" value="ECO:0007669"/>
    <property type="project" value="InterPro"/>
</dbReference>
<dbReference type="AlphaFoldDB" id="A0A158L2X5"/>
<dbReference type="InterPro" id="IPR011010">
    <property type="entry name" value="DNA_brk_join_enz"/>
</dbReference>
<gene>
    <name evidence="2" type="ORF">AWB68_08518</name>
</gene>
<evidence type="ECO:0000313" key="3">
    <source>
        <dbReference type="Proteomes" id="UP000054770"/>
    </source>
</evidence>
<organism evidence="2 3">
    <name type="scientific">Caballeronia choica</name>
    <dbReference type="NCBI Taxonomy" id="326476"/>
    <lineage>
        <taxon>Bacteria</taxon>
        <taxon>Pseudomonadati</taxon>
        <taxon>Pseudomonadota</taxon>
        <taxon>Betaproteobacteria</taxon>
        <taxon>Burkholderiales</taxon>
        <taxon>Burkholderiaceae</taxon>
        <taxon>Caballeronia</taxon>
    </lineage>
</organism>
<evidence type="ECO:0000256" key="1">
    <source>
        <dbReference type="ARBA" id="ARBA00023172"/>
    </source>
</evidence>
<dbReference type="GO" id="GO:0015074">
    <property type="term" value="P:DNA integration"/>
    <property type="evidence" value="ECO:0007669"/>
    <property type="project" value="InterPro"/>
</dbReference>
<dbReference type="Gene3D" id="1.10.443.10">
    <property type="entry name" value="Intergrase catalytic core"/>
    <property type="match status" value="1"/>
</dbReference>
<dbReference type="EMBL" id="FCON02000318">
    <property type="protein sequence ID" value="SAL87736.1"/>
    <property type="molecule type" value="Genomic_DNA"/>
</dbReference>
<accession>A0A158L2X5</accession>
<dbReference type="GO" id="GO:0006310">
    <property type="term" value="P:DNA recombination"/>
    <property type="evidence" value="ECO:0007669"/>
    <property type="project" value="UniProtKB-KW"/>
</dbReference>
<keyword evidence="3" id="KW-1185">Reference proteome</keyword>
<proteinExistence type="predicted"/>
<dbReference type="Proteomes" id="UP000054770">
    <property type="component" value="Unassembled WGS sequence"/>
</dbReference>
<keyword evidence="1" id="KW-0233">DNA recombination</keyword>
<comment type="caution">
    <text evidence="2">The sequence shown here is derived from an EMBL/GenBank/DDBJ whole genome shotgun (WGS) entry which is preliminary data.</text>
</comment>
<dbReference type="InterPro" id="IPR013762">
    <property type="entry name" value="Integrase-like_cat_sf"/>
</dbReference>
<reference evidence="2" key="1">
    <citation type="submission" date="2016-01" db="EMBL/GenBank/DDBJ databases">
        <authorList>
            <person name="Peeters C."/>
        </authorList>
    </citation>
    <scope>NUCLEOTIDE SEQUENCE [LARGE SCALE GENOMIC DNA]</scope>
    <source>
        <strain evidence="2">LMG 22940</strain>
    </source>
</reference>
<dbReference type="SUPFAM" id="SSF56349">
    <property type="entry name" value="DNA breaking-rejoining enzymes"/>
    <property type="match status" value="1"/>
</dbReference>
<sequence>MTEKLLVRVLRLSGVKPDRGGLGPRIHDIRHTFVANRMLAWYREGINPQARLPYLATYLGHRDINSTLAYLTITNELLQMAGARFRAFGAHSLHVEGVDNETD</sequence>